<keyword evidence="5" id="KW-0378">Hydrolase</keyword>
<dbReference type="AlphaFoldDB" id="A0A804P5G3"/>
<keyword evidence="3" id="KW-0540">Nuclease</keyword>
<dbReference type="Gramene" id="Zm00001eb209610_T003">
    <property type="protein sequence ID" value="Zm00001eb209610_P003"/>
    <property type="gene ID" value="Zm00001eb209610"/>
</dbReference>
<name>A0A804P5G3_MAIZE</name>
<dbReference type="GO" id="GO:0005737">
    <property type="term" value="C:cytoplasm"/>
    <property type="evidence" value="ECO:0007669"/>
    <property type="project" value="UniProtKB-ARBA"/>
</dbReference>
<reference evidence="13" key="3">
    <citation type="submission" date="2021-05" db="UniProtKB">
        <authorList>
            <consortium name="EnsemblPlants"/>
        </authorList>
    </citation>
    <scope>IDENTIFICATION</scope>
    <source>
        <strain evidence="13">cv. B73</strain>
    </source>
</reference>
<evidence type="ECO:0000256" key="2">
    <source>
        <dbReference type="ARBA" id="ARBA00005858"/>
    </source>
</evidence>
<dbReference type="Pfam" id="PF17146">
    <property type="entry name" value="PIN_6"/>
    <property type="match status" value="1"/>
</dbReference>
<dbReference type="PANTHER" id="PTHR12814">
    <property type="entry name" value="RNA-BINDING PROTEIN NOB1"/>
    <property type="match status" value="1"/>
</dbReference>
<dbReference type="InterPro" id="IPR014881">
    <property type="entry name" value="NOB1_Zn-bd"/>
</dbReference>
<feature type="region of interest" description="Disordered" evidence="10">
    <location>
        <begin position="234"/>
        <end position="267"/>
    </location>
</feature>
<dbReference type="EnsemblPlants" id="Zm00001eb209610_T003">
    <property type="protein sequence ID" value="Zm00001eb209610_P003"/>
    <property type="gene ID" value="Zm00001eb209610"/>
</dbReference>
<accession>A0A804P5G3</accession>
<evidence type="ECO:0000313" key="13">
    <source>
        <dbReference type="EnsemblPlants" id="Zm00001eb209610_P003"/>
    </source>
</evidence>
<evidence type="ECO:0008006" key="16">
    <source>
        <dbReference type="Google" id="ProtNLM"/>
    </source>
</evidence>
<dbReference type="Pfam" id="PF08772">
    <property type="entry name" value="Zn_ribbon_NOB1"/>
    <property type="match status" value="1"/>
</dbReference>
<dbReference type="Gene3D" id="6.20.210.10">
    <property type="entry name" value="Nin one binding (NOB1), Zn-ribbon-like"/>
    <property type="match status" value="1"/>
</dbReference>
<evidence type="ECO:0000256" key="10">
    <source>
        <dbReference type="SAM" id="MobiDB-lite"/>
    </source>
</evidence>
<evidence type="ECO:0000256" key="7">
    <source>
        <dbReference type="ARBA" id="ARBA00023242"/>
    </source>
</evidence>
<evidence type="ECO:0007829" key="15">
    <source>
        <dbReference type="PeptideAtlas" id="A0A804P5G3"/>
    </source>
</evidence>
<proteinExistence type="evidence at protein level"/>
<keyword evidence="6 8" id="KW-0862">Zinc</keyword>
<dbReference type="GO" id="GO:0042274">
    <property type="term" value="P:ribosomal small subunit biogenesis"/>
    <property type="evidence" value="ECO:0007669"/>
    <property type="project" value="InterPro"/>
</dbReference>
<dbReference type="SUPFAM" id="SSF144206">
    <property type="entry name" value="NOB1 zinc finger-like"/>
    <property type="match status" value="1"/>
</dbReference>
<dbReference type="InterPro" id="IPR033411">
    <property type="entry name" value="Ribonuclease_PIN"/>
</dbReference>
<gene>
    <name evidence="13" type="primary">LOC100276770</name>
</gene>
<feature type="binding site" evidence="9">
    <location>
        <position position="445"/>
    </location>
    <ligand>
        <name>Zn(2+)</name>
        <dbReference type="ChEBI" id="CHEBI:29105"/>
    </ligand>
</feature>
<sequence>MEAWPPLAPAAAAAATPVAASDDAAVTPAGSGAWGPAATAQRKAVEQESAAQAVSRIVASCANSSGVAVAVVDANAVISGAPALSTSAGRLVTVPEVLEEVRDAAARRRLGLLPIPVETVDPAPEFVKKVTKFARETGDIQTLSDVDIKIIALAYMLEAEIHGSSHLREHPPPLLEVNVRKLSEAPLPGWGSNVPNLKEWEELDQMSEAGGDINSRILPLKDIENQDLPMSETNSVCEAQEDTEDQPSEKDAPVAWEEDENNVGWMPAVSRSTHRRYLRRKARRDALKESGQSFETSSVAASIDSDKVLSENGGLEHGLTSTGGLSSVPEKISASSDGFELQADPEIAGEQLHSDQLSYGDDTDACTKELDKLDIKGEDEGGDDAHSVDYESSEQSWALRSLSESTIACVTSDYAMQNVILQIGLRLIAPGGMQIRQMHRWVLRCHACYKVTQEVGKIFCPKCGNGGTLRKVSVTVGENGITMASRRPRVTLRGTKFSLPMPQGGRDAITKNPILREDQLPQKVLHPKLKKSSKVSALAFLSFFRVLKSHFRIR</sequence>
<evidence type="ECO:0000256" key="5">
    <source>
        <dbReference type="ARBA" id="ARBA00022801"/>
    </source>
</evidence>
<dbReference type="InterPro" id="IPR039907">
    <property type="entry name" value="NOB1"/>
</dbReference>
<evidence type="ECO:0000259" key="11">
    <source>
        <dbReference type="Pfam" id="PF08772"/>
    </source>
</evidence>
<evidence type="ECO:0000256" key="9">
    <source>
        <dbReference type="PIRSR" id="PIRSR037125-1"/>
    </source>
</evidence>
<feature type="binding site" evidence="9">
    <location>
        <position position="460"/>
    </location>
    <ligand>
        <name>Zn(2+)</name>
        <dbReference type="ChEBI" id="CHEBI:29105"/>
    </ligand>
</feature>
<dbReference type="FunFam" id="3.40.50.1010:FF:000020">
    <property type="entry name" value="20S-pre-rRNA D-site endonuclease NOB1"/>
    <property type="match status" value="1"/>
</dbReference>
<reference evidence="14" key="1">
    <citation type="journal article" date="2009" name="Science">
        <title>The B73 maize genome: complexity, diversity, and dynamics.</title>
        <authorList>
            <person name="Schnable P.S."/>
            <person name="Ware D."/>
            <person name="Fulton R.S."/>
            <person name="Stein J.C."/>
            <person name="Wei F."/>
            <person name="Pasternak S."/>
            <person name="Liang C."/>
            <person name="Zhang J."/>
            <person name="Fulton L."/>
            <person name="Graves T.A."/>
            <person name="Minx P."/>
            <person name="Reily A.D."/>
            <person name="Courtney L."/>
            <person name="Kruchowski S.S."/>
            <person name="Tomlinson C."/>
            <person name="Strong C."/>
            <person name="Delehaunty K."/>
            <person name="Fronick C."/>
            <person name="Courtney B."/>
            <person name="Rock S.M."/>
            <person name="Belter E."/>
            <person name="Du F."/>
            <person name="Kim K."/>
            <person name="Abbott R.M."/>
            <person name="Cotton M."/>
            <person name="Levy A."/>
            <person name="Marchetto P."/>
            <person name="Ochoa K."/>
            <person name="Jackson S.M."/>
            <person name="Gillam B."/>
            <person name="Chen W."/>
            <person name="Yan L."/>
            <person name="Higginbotham J."/>
            <person name="Cardenas M."/>
            <person name="Waligorski J."/>
            <person name="Applebaum E."/>
            <person name="Phelps L."/>
            <person name="Falcone J."/>
            <person name="Kanchi K."/>
            <person name="Thane T."/>
            <person name="Scimone A."/>
            <person name="Thane N."/>
            <person name="Henke J."/>
            <person name="Wang T."/>
            <person name="Ruppert J."/>
            <person name="Shah N."/>
            <person name="Rotter K."/>
            <person name="Hodges J."/>
            <person name="Ingenthron E."/>
            <person name="Cordes M."/>
            <person name="Kohlberg S."/>
            <person name="Sgro J."/>
            <person name="Delgado B."/>
            <person name="Mead K."/>
            <person name="Chinwalla A."/>
            <person name="Leonard S."/>
            <person name="Crouse K."/>
            <person name="Collura K."/>
            <person name="Kudrna D."/>
            <person name="Currie J."/>
            <person name="He R."/>
            <person name="Angelova A."/>
            <person name="Rajasekar S."/>
            <person name="Mueller T."/>
            <person name="Lomeli R."/>
            <person name="Scara G."/>
            <person name="Ko A."/>
            <person name="Delaney K."/>
            <person name="Wissotski M."/>
            <person name="Lopez G."/>
            <person name="Campos D."/>
            <person name="Braidotti M."/>
            <person name="Ashley E."/>
            <person name="Golser W."/>
            <person name="Kim H."/>
            <person name="Lee S."/>
            <person name="Lin J."/>
            <person name="Dujmic Z."/>
            <person name="Kim W."/>
            <person name="Talag J."/>
            <person name="Zuccolo A."/>
            <person name="Fan C."/>
            <person name="Sebastian A."/>
            <person name="Kramer M."/>
            <person name="Spiegel L."/>
            <person name="Nascimento L."/>
            <person name="Zutavern T."/>
            <person name="Miller B."/>
            <person name="Ambroise C."/>
            <person name="Muller S."/>
            <person name="Spooner W."/>
            <person name="Narechania A."/>
            <person name="Ren L."/>
            <person name="Wei S."/>
            <person name="Kumari S."/>
            <person name="Faga B."/>
            <person name="Levy M.J."/>
            <person name="McMahan L."/>
            <person name="Van Buren P."/>
            <person name="Vaughn M.W."/>
            <person name="Ying K."/>
            <person name="Yeh C.-T."/>
            <person name="Emrich S.J."/>
            <person name="Jia Y."/>
            <person name="Kalyanaraman A."/>
            <person name="Hsia A.-P."/>
            <person name="Barbazuk W.B."/>
            <person name="Baucom R.S."/>
            <person name="Brutnell T.P."/>
            <person name="Carpita N.C."/>
            <person name="Chaparro C."/>
            <person name="Chia J.-M."/>
            <person name="Deragon J.-M."/>
            <person name="Estill J.C."/>
            <person name="Fu Y."/>
            <person name="Jeddeloh J.A."/>
            <person name="Han Y."/>
            <person name="Lee H."/>
            <person name="Li P."/>
            <person name="Lisch D.R."/>
            <person name="Liu S."/>
            <person name="Liu Z."/>
            <person name="Nagel D.H."/>
            <person name="McCann M.C."/>
            <person name="SanMiguel P."/>
            <person name="Myers A.M."/>
            <person name="Nettleton D."/>
            <person name="Nguyen J."/>
            <person name="Penning B.W."/>
            <person name="Ponnala L."/>
            <person name="Schneider K.L."/>
            <person name="Schwartz D.C."/>
            <person name="Sharma A."/>
            <person name="Soderlund C."/>
            <person name="Springer N.M."/>
            <person name="Sun Q."/>
            <person name="Wang H."/>
            <person name="Waterman M."/>
            <person name="Westerman R."/>
            <person name="Wolfgruber T.K."/>
            <person name="Yang L."/>
            <person name="Yu Y."/>
            <person name="Zhang L."/>
            <person name="Zhou S."/>
            <person name="Zhu Q."/>
            <person name="Bennetzen J.L."/>
            <person name="Dawe R.K."/>
            <person name="Jiang J."/>
            <person name="Jiang N."/>
            <person name="Presting G.G."/>
            <person name="Wessler S.R."/>
            <person name="Aluru S."/>
            <person name="Martienssen R.A."/>
            <person name="Clifton S.W."/>
            <person name="McCombie W.R."/>
            <person name="Wing R.A."/>
            <person name="Wilson R.K."/>
        </authorList>
    </citation>
    <scope>NUCLEOTIDE SEQUENCE [LARGE SCALE GENOMIC DNA]</scope>
    <source>
        <strain evidence="14">cv. B73</strain>
    </source>
</reference>
<evidence type="ECO:0000256" key="3">
    <source>
        <dbReference type="ARBA" id="ARBA00022722"/>
    </source>
</evidence>
<dbReference type="GO" id="GO:0016787">
    <property type="term" value="F:hydrolase activity"/>
    <property type="evidence" value="ECO:0007669"/>
    <property type="project" value="UniProtKB-KW"/>
</dbReference>
<organism evidence="13 14">
    <name type="scientific">Zea mays</name>
    <name type="common">Maize</name>
    <dbReference type="NCBI Taxonomy" id="4577"/>
    <lineage>
        <taxon>Eukaryota</taxon>
        <taxon>Viridiplantae</taxon>
        <taxon>Streptophyta</taxon>
        <taxon>Embryophyta</taxon>
        <taxon>Tracheophyta</taxon>
        <taxon>Spermatophyta</taxon>
        <taxon>Magnoliopsida</taxon>
        <taxon>Liliopsida</taxon>
        <taxon>Poales</taxon>
        <taxon>Poaceae</taxon>
        <taxon>PACMAD clade</taxon>
        <taxon>Panicoideae</taxon>
        <taxon>Andropogonodae</taxon>
        <taxon>Andropogoneae</taxon>
        <taxon>Tripsacinae</taxon>
        <taxon>Zea</taxon>
    </lineage>
</organism>
<keyword evidence="7 8" id="KW-0539">Nucleus</keyword>
<reference evidence="13" key="2">
    <citation type="submission" date="2019-07" db="EMBL/GenBank/DDBJ databases">
        <authorList>
            <person name="Seetharam A."/>
            <person name="Woodhouse M."/>
            <person name="Cannon E."/>
        </authorList>
    </citation>
    <scope>NUCLEOTIDE SEQUENCE [LARGE SCALE GENOMIC DNA]</scope>
    <source>
        <strain evidence="13">cv. B73</strain>
    </source>
</reference>
<feature type="binding site" evidence="9">
    <location>
        <position position="463"/>
    </location>
    <ligand>
        <name>Zn(2+)</name>
        <dbReference type="ChEBI" id="CHEBI:29105"/>
    </ligand>
</feature>
<evidence type="ECO:0000259" key="12">
    <source>
        <dbReference type="Pfam" id="PF17146"/>
    </source>
</evidence>
<keyword evidence="15" id="KW-1267">Proteomics identification</keyword>
<evidence type="ECO:0000256" key="4">
    <source>
        <dbReference type="ARBA" id="ARBA00022723"/>
    </source>
</evidence>
<keyword evidence="4 8" id="KW-0479">Metal-binding</keyword>
<dbReference type="GO" id="GO:0031981">
    <property type="term" value="C:nuclear lumen"/>
    <property type="evidence" value="ECO:0007669"/>
    <property type="project" value="UniProtKB-ARBA"/>
</dbReference>
<evidence type="ECO:0000256" key="8">
    <source>
        <dbReference type="PIRNR" id="PIRNR037125"/>
    </source>
</evidence>
<feature type="region of interest" description="Disordered" evidence="10">
    <location>
        <begin position="314"/>
        <end position="338"/>
    </location>
</feature>
<dbReference type="CDD" id="cd09876">
    <property type="entry name" value="PIN_Nob1-like"/>
    <property type="match status" value="1"/>
</dbReference>
<dbReference type="InterPro" id="IPR017117">
    <property type="entry name" value="Nob1_euk"/>
</dbReference>
<feature type="binding site" evidence="9">
    <location>
        <position position="448"/>
    </location>
    <ligand>
        <name>Zn(2+)</name>
        <dbReference type="ChEBI" id="CHEBI:29105"/>
    </ligand>
</feature>
<evidence type="ECO:0000256" key="6">
    <source>
        <dbReference type="ARBA" id="ARBA00022833"/>
    </source>
</evidence>
<dbReference type="PANTHER" id="PTHR12814:SF2">
    <property type="entry name" value="RNA-BINDING PROTEIN NOB1"/>
    <property type="match status" value="1"/>
</dbReference>
<dbReference type="GO" id="GO:0004521">
    <property type="term" value="F:RNA endonuclease activity"/>
    <property type="evidence" value="ECO:0007669"/>
    <property type="project" value="UniProtKB-UniRule"/>
</dbReference>
<evidence type="ECO:0000313" key="14">
    <source>
        <dbReference type="Proteomes" id="UP000007305"/>
    </source>
</evidence>
<comment type="subcellular location">
    <subcellularLocation>
        <location evidence="1">Nucleus</location>
    </subcellularLocation>
</comment>
<dbReference type="PIRSF" id="PIRSF037125">
    <property type="entry name" value="D-site_20S_pre-rRNA_nuclease"/>
    <property type="match status" value="1"/>
</dbReference>
<dbReference type="GO" id="GO:0046872">
    <property type="term" value="F:metal ion binding"/>
    <property type="evidence" value="ECO:0007669"/>
    <property type="project" value="UniProtKB-UniRule"/>
</dbReference>
<evidence type="ECO:0000256" key="1">
    <source>
        <dbReference type="ARBA" id="ARBA00004123"/>
    </source>
</evidence>
<dbReference type="GO" id="GO:0006364">
    <property type="term" value="P:rRNA processing"/>
    <property type="evidence" value="ECO:0007669"/>
    <property type="project" value="UniProtKB-ARBA"/>
</dbReference>
<comment type="similarity">
    <text evidence="2 8">Belongs to the NOB1 family.</text>
</comment>
<dbReference type="Gene3D" id="3.40.50.1010">
    <property type="entry name" value="5'-nuclease"/>
    <property type="match status" value="1"/>
</dbReference>
<protein>
    <recommendedName>
        <fullName evidence="16">RNA-binding protein NOB1</fullName>
    </recommendedName>
</protein>
<feature type="domain" description="Ribonuclease PIN" evidence="12">
    <location>
        <begin position="71"/>
        <end position="157"/>
    </location>
</feature>
<keyword evidence="14" id="KW-1185">Reference proteome</keyword>
<dbReference type="Proteomes" id="UP000007305">
    <property type="component" value="Chromosome 4"/>
</dbReference>
<dbReference type="InterPro" id="IPR036283">
    <property type="entry name" value="NOB1_Zf-like_sf"/>
</dbReference>
<feature type="domain" description="Nin one binding (NOB1) Zn-ribbon-like" evidence="11">
    <location>
        <begin position="435"/>
        <end position="505"/>
    </location>
</feature>